<dbReference type="AlphaFoldDB" id="A0A2J8SM51"/>
<proteinExistence type="predicted"/>
<sequence>MESMFSSPAEAALQREAGMPGLLTPLPDLDRVLPCSSLTSYWEMLWLWLHDWRRRQGQRCSFWVTQPTAGVNLALGGPGLGIRGSWGFTSMTVIAFNGGVSP</sequence>
<accession>A0A2J8SM51</accession>
<organism evidence="1">
    <name type="scientific">Pongo abelii</name>
    <name type="common">Sumatran orangutan</name>
    <name type="synonym">Pongo pygmaeus abelii</name>
    <dbReference type="NCBI Taxonomy" id="9601"/>
    <lineage>
        <taxon>Eukaryota</taxon>
        <taxon>Metazoa</taxon>
        <taxon>Chordata</taxon>
        <taxon>Craniata</taxon>
        <taxon>Vertebrata</taxon>
        <taxon>Euteleostomi</taxon>
        <taxon>Mammalia</taxon>
        <taxon>Eutheria</taxon>
        <taxon>Euarchontoglires</taxon>
        <taxon>Primates</taxon>
        <taxon>Haplorrhini</taxon>
        <taxon>Catarrhini</taxon>
        <taxon>Hominidae</taxon>
        <taxon>Pongo</taxon>
    </lineage>
</organism>
<comment type="caution">
    <text evidence="1">The sequence shown here is derived from an EMBL/GenBank/DDBJ whole genome shotgun (WGS) entry which is preliminary data.</text>
</comment>
<dbReference type="EMBL" id="NDHI03003559">
    <property type="protein sequence ID" value="PNJ21855.1"/>
    <property type="molecule type" value="Genomic_DNA"/>
</dbReference>
<name>A0A2J8SM51_PONAB</name>
<evidence type="ECO:0000313" key="1">
    <source>
        <dbReference type="EMBL" id="PNJ21855.1"/>
    </source>
</evidence>
<gene>
    <name evidence="1" type="ORF">CR201_G0041942</name>
</gene>
<reference evidence="1" key="1">
    <citation type="submission" date="2017-12" db="EMBL/GenBank/DDBJ databases">
        <title>High-resolution comparative analysis of great ape genomes.</title>
        <authorList>
            <person name="Pollen A."/>
            <person name="Hastie A."/>
            <person name="Hormozdiari F."/>
            <person name="Dougherty M."/>
            <person name="Liu R."/>
            <person name="Chaisson M."/>
            <person name="Hoppe E."/>
            <person name="Hill C."/>
            <person name="Pang A."/>
            <person name="Hillier L."/>
            <person name="Baker C."/>
            <person name="Armstrong J."/>
            <person name="Shendure J."/>
            <person name="Paten B."/>
            <person name="Wilson R."/>
            <person name="Chao H."/>
            <person name="Schneider V."/>
            <person name="Ventura M."/>
            <person name="Kronenberg Z."/>
            <person name="Murali S."/>
            <person name="Gordon D."/>
            <person name="Cantsilieris S."/>
            <person name="Munson K."/>
            <person name="Nelson B."/>
            <person name="Raja A."/>
            <person name="Underwood J."/>
            <person name="Diekhans M."/>
            <person name="Fiddes I."/>
            <person name="Haussler D."/>
            <person name="Eichler E."/>
        </authorList>
    </citation>
    <scope>NUCLEOTIDE SEQUENCE [LARGE SCALE GENOMIC DNA]</scope>
    <source>
        <strain evidence="1">Susie</strain>
    </source>
</reference>
<protein>
    <submittedName>
        <fullName evidence="1">DPH2 isoform 11</fullName>
    </submittedName>
</protein>